<gene>
    <name evidence="2" type="ORF">LIER_19417</name>
</gene>
<organism evidence="2 3">
    <name type="scientific">Lithospermum erythrorhizon</name>
    <name type="common">Purple gromwell</name>
    <name type="synonym">Lithospermum officinale var. erythrorhizon</name>
    <dbReference type="NCBI Taxonomy" id="34254"/>
    <lineage>
        <taxon>Eukaryota</taxon>
        <taxon>Viridiplantae</taxon>
        <taxon>Streptophyta</taxon>
        <taxon>Embryophyta</taxon>
        <taxon>Tracheophyta</taxon>
        <taxon>Spermatophyta</taxon>
        <taxon>Magnoliopsida</taxon>
        <taxon>eudicotyledons</taxon>
        <taxon>Gunneridae</taxon>
        <taxon>Pentapetalae</taxon>
        <taxon>asterids</taxon>
        <taxon>lamiids</taxon>
        <taxon>Boraginales</taxon>
        <taxon>Boraginaceae</taxon>
        <taxon>Boraginoideae</taxon>
        <taxon>Lithospermeae</taxon>
        <taxon>Lithospermum</taxon>
    </lineage>
</organism>
<feature type="domain" description="Reverse transcriptase Ty1/copia-type" evidence="1">
    <location>
        <begin position="1"/>
        <end position="148"/>
    </location>
</feature>
<sequence length="169" mass="19994">MSQPEVYVVQGKKHMVCNLQKSLYGFKQAPRQWYKRFDSYMLHHGFRRTLMDHCVYVKGTIIAELITLLLYVDDMLIMGKNMYEIKDLKAKLNVTFKMKDLGQAEHILGMEIKRDRTHKLLWLSHEKYVLKVLQRFNMDSSKAVNCPLHTHFKMSSKVTPQSKEEQLDV</sequence>
<dbReference type="InterPro" id="IPR013103">
    <property type="entry name" value="RVT_2"/>
</dbReference>
<protein>
    <recommendedName>
        <fullName evidence="1">Reverse transcriptase Ty1/copia-type domain-containing protein</fullName>
    </recommendedName>
</protein>
<comment type="caution">
    <text evidence="2">The sequence shown here is derived from an EMBL/GenBank/DDBJ whole genome shotgun (WGS) entry which is preliminary data.</text>
</comment>
<evidence type="ECO:0000313" key="2">
    <source>
        <dbReference type="EMBL" id="GAA0163591.1"/>
    </source>
</evidence>
<dbReference type="EMBL" id="BAABME010004797">
    <property type="protein sequence ID" value="GAA0163591.1"/>
    <property type="molecule type" value="Genomic_DNA"/>
</dbReference>
<evidence type="ECO:0000313" key="3">
    <source>
        <dbReference type="Proteomes" id="UP001454036"/>
    </source>
</evidence>
<name>A0AAV3QJZ9_LITER</name>
<proteinExistence type="predicted"/>
<reference evidence="2 3" key="1">
    <citation type="submission" date="2024-01" db="EMBL/GenBank/DDBJ databases">
        <title>The complete chloroplast genome sequence of Lithospermum erythrorhizon: insights into the phylogenetic relationship among Boraginaceae species and the maternal lineages of purple gromwells.</title>
        <authorList>
            <person name="Okada T."/>
            <person name="Watanabe K."/>
        </authorList>
    </citation>
    <scope>NUCLEOTIDE SEQUENCE [LARGE SCALE GENOMIC DNA]</scope>
</reference>
<keyword evidence="3" id="KW-1185">Reference proteome</keyword>
<dbReference type="Proteomes" id="UP001454036">
    <property type="component" value="Unassembled WGS sequence"/>
</dbReference>
<dbReference type="SUPFAM" id="SSF56672">
    <property type="entry name" value="DNA/RNA polymerases"/>
    <property type="match status" value="1"/>
</dbReference>
<dbReference type="InterPro" id="IPR043502">
    <property type="entry name" value="DNA/RNA_pol_sf"/>
</dbReference>
<dbReference type="AlphaFoldDB" id="A0AAV3QJZ9"/>
<evidence type="ECO:0000259" key="1">
    <source>
        <dbReference type="Pfam" id="PF07727"/>
    </source>
</evidence>
<dbReference type="Pfam" id="PF07727">
    <property type="entry name" value="RVT_2"/>
    <property type="match status" value="1"/>
</dbReference>
<accession>A0AAV3QJZ9</accession>